<keyword evidence="3" id="KW-0808">Transferase</keyword>
<dbReference type="PANTHER" id="PTHR21064">
    <property type="entry name" value="AMINOGLYCOSIDE PHOSPHOTRANSFERASE DOMAIN-CONTAINING PROTEIN-RELATED"/>
    <property type="match status" value="1"/>
</dbReference>
<dbReference type="Proteomes" id="UP001430804">
    <property type="component" value="Unassembled WGS sequence"/>
</dbReference>
<name>A0ABS6WQV2_9HYPH</name>
<feature type="domain" description="Aminoglycoside phosphotransferase" evidence="5">
    <location>
        <begin position="49"/>
        <end position="288"/>
    </location>
</feature>
<dbReference type="InterPro" id="IPR050249">
    <property type="entry name" value="Pseudomonas-type_ThrB"/>
</dbReference>
<dbReference type="InterPro" id="IPR002575">
    <property type="entry name" value="Aminoglycoside_PTrfase"/>
</dbReference>
<organism evidence="6 7">
    <name type="scientific">Pseudohoeflea coraliihabitans</name>
    <dbReference type="NCBI Taxonomy" id="2860393"/>
    <lineage>
        <taxon>Bacteria</taxon>
        <taxon>Pseudomonadati</taxon>
        <taxon>Pseudomonadota</taxon>
        <taxon>Alphaproteobacteria</taxon>
        <taxon>Hyphomicrobiales</taxon>
        <taxon>Rhizobiaceae</taxon>
        <taxon>Pseudohoeflea</taxon>
    </lineage>
</organism>
<evidence type="ECO:0000259" key="5">
    <source>
        <dbReference type="Pfam" id="PF01636"/>
    </source>
</evidence>
<dbReference type="EMBL" id="JAHWQX010000003">
    <property type="protein sequence ID" value="MBW3098028.1"/>
    <property type="molecule type" value="Genomic_DNA"/>
</dbReference>
<proteinExistence type="predicted"/>
<evidence type="ECO:0000256" key="4">
    <source>
        <dbReference type="ARBA" id="ARBA00022777"/>
    </source>
</evidence>
<dbReference type="Pfam" id="PF01636">
    <property type="entry name" value="APH"/>
    <property type="match status" value="1"/>
</dbReference>
<comment type="caution">
    <text evidence="6">The sequence shown here is derived from an EMBL/GenBank/DDBJ whole genome shotgun (WGS) entry which is preliminary data.</text>
</comment>
<keyword evidence="2" id="KW-0963">Cytoplasm</keyword>
<sequence>MSKPATKPGASAAETAPLIGELLTCPPPPITDAEALQLAKDAFGLSGSLKRLTSERDANFLVHDAAGSACVLKVTNAAEDPAVTNLQTETLLHLQRTAPQLPVPRVHQAIDGSFELRRSFDGKTESTIRVLTYLAGEPLHRVDTTAHQRRNVAAELARLDIALKDFHHPAADHDLLWDTKNAARLRPFAADIADPALRSLVERQLDVFDRHVAPVLADLRAQPIHNDLNPHNVLVHPNDHTRVTGIFDFGDMVHTPLVIDIAVAASYQIGSQDDPLTPVAEFVAAYHEVLPLAADEVALLFDLIAARLLTTVVITNWRSLRHPENREYILRNHGRAAAGLQAFAPISRADAERIFRTACKLEPHR</sequence>
<evidence type="ECO:0000313" key="7">
    <source>
        <dbReference type="Proteomes" id="UP001430804"/>
    </source>
</evidence>
<comment type="subcellular location">
    <subcellularLocation>
        <location evidence="1">Cytoplasm</location>
    </subcellularLocation>
</comment>
<evidence type="ECO:0000313" key="6">
    <source>
        <dbReference type="EMBL" id="MBW3098028.1"/>
    </source>
</evidence>
<evidence type="ECO:0000256" key="1">
    <source>
        <dbReference type="ARBA" id="ARBA00004496"/>
    </source>
</evidence>
<dbReference type="PANTHER" id="PTHR21064:SF1">
    <property type="entry name" value="HYDROXYLYSINE KINASE"/>
    <property type="match status" value="1"/>
</dbReference>
<keyword evidence="4" id="KW-0418">Kinase</keyword>
<gene>
    <name evidence="6" type="ORF">KY465_12115</name>
</gene>
<reference evidence="6" key="1">
    <citation type="submission" date="2021-07" db="EMBL/GenBank/DDBJ databases">
        <title>Pseudohoeflea marina sp. nov. a polyhydroxyalcanoate-producing bacterium.</title>
        <authorList>
            <person name="Zheng W."/>
            <person name="Yu S."/>
            <person name="Huang Y."/>
        </authorList>
    </citation>
    <scope>NUCLEOTIDE SEQUENCE</scope>
    <source>
        <strain evidence="6">DP4N28-3</strain>
    </source>
</reference>
<protein>
    <submittedName>
        <fullName evidence="6">Phosphotransferase</fullName>
    </submittedName>
</protein>
<keyword evidence="7" id="KW-1185">Reference proteome</keyword>
<accession>A0ABS6WQV2</accession>
<evidence type="ECO:0000256" key="3">
    <source>
        <dbReference type="ARBA" id="ARBA00022679"/>
    </source>
</evidence>
<dbReference type="RefSeq" id="WP_219201967.1">
    <property type="nucleotide sequence ID" value="NZ_JAHWQX010000003.1"/>
</dbReference>
<evidence type="ECO:0000256" key="2">
    <source>
        <dbReference type="ARBA" id="ARBA00022490"/>
    </source>
</evidence>